<dbReference type="AlphaFoldDB" id="A0A5C5UH76"/>
<dbReference type="EMBL" id="VOHM01000014">
    <property type="protein sequence ID" value="TWT24952.1"/>
    <property type="molecule type" value="Genomic_DNA"/>
</dbReference>
<dbReference type="UniPathway" id="UPA00028">
    <property type="reaction ID" value="UER00004"/>
</dbReference>
<dbReference type="Gene3D" id="3.40.50.720">
    <property type="entry name" value="NAD(P)-binding Rossmann-like Domain"/>
    <property type="match status" value="1"/>
</dbReference>
<dbReference type="PANTHER" id="PTHR21708:SF26">
    <property type="entry name" value="2-DEHYDROPANTOATE 2-REDUCTASE"/>
    <property type="match status" value="1"/>
</dbReference>
<evidence type="ECO:0000256" key="2">
    <source>
        <dbReference type="ARBA" id="ARBA00022857"/>
    </source>
</evidence>
<comment type="function">
    <text evidence="4">Catalyzes the NADPH-dependent reduction of ketopantoate into pantoic acid.</text>
</comment>
<evidence type="ECO:0000313" key="8">
    <source>
        <dbReference type="Proteomes" id="UP000320791"/>
    </source>
</evidence>
<dbReference type="PANTHER" id="PTHR21708">
    <property type="entry name" value="PROBABLE 2-DEHYDROPANTOATE 2-REDUCTASE"/>
    <property type="match status" value="1"/>
</dbReference>
<dbReference type="GO" id="GO:0008677">
    <property type="term" value="F:2-dehydropantoate 2-reductase activity"/>
    <property type="evidence" value="ECO:0007669"/>
    <property type="project" value="UniProtKB-EC"/>
</dbReference>
<dbReference type="Pfam" id="PF02558">
    <property type="entry name" value="ApbA"/>
    <property type="match status" value="1"/>
</dbReference>
<evidence type="ECO:0000256" key="4">
    <source>
        <dbReference type="RuleBase" id="RU362068"/>
    </source>
</evidence>
<comment type="caution">
    <text evidence="7">The sequence shown here is derived from an EMBL/GenBank/DDBJ whole genome shotgun (WGS) entry which is preliminary data.</text>
</comment>
<feature type="domain" description="Ketopantoate reductase C-terminal" evidence="6">
    <location>
        <begin position="178"/>
        <end position="301"/>
    </location>
</feature>
<evidence type="ECO:0000256" key="3">
    <source>
        <dbReference type="ARBA" id="ARBA00023002"/>
    </source>
</evidence>
<dbReference type="InterPro" id="IPR013752">
    <property type="entry name" value="KPA_reductase"/>
</dbReference>
<keyword evidence="2 4" id="KW-0521">NADP</keyword>
<dbReference type="NCBIfam" id="TIGR00745">
    <property type="entry name" value="apbA_panE"/>
    <property type="match status" value="1"/>
</dbReference>
<protein>
    <recommendedName>
        <fullName evidence="4">2-dehydropantoate 2-reductase</fullName>
        <ecNumber evidence="4">1.1.1.169</ecNumber>
    </recommendedName>
    <alternativeName>
        <fullName evidence="4">Ketopantoate reductase</fullName>
    </alternativeName>
</protein>
<dbReference type="Pfam" id="PF08546">
    <property type="entry name" value="ApbA_C"/>
    <property type="match status" value="1"/>
</dbReference>
<dbReference type="InterPro" id="IPR051402">
    <property type="entry name" value="KPR-Related"/>
</dbReference>
<dbReference type="GO" id="GO:0015940">
    <property type="term" value="P:pantothenate biosynthetic process"/>
    <property type="evidence" value="ECO:0007669"/>
    <property type="project" value="UniProtKB-UniPathway"/>
</dbReference>
<comment type="similarity">
    <text evidence="1 4">Belongs to the ketopantoate reductase family.</text>
</comment>
<dbReference type="SUPFAM" id="SSF48179">
    <property type="entry name" value="6-phosphogluconate dehydrogenase C-terminal domain-like"/>
    <property type="match status" value="1"/>
</dbReference>
<evidence type="ECO:0000259" key="6">
    <source>
        <dbReference type="Pfam" id="PF08546"/>
    </source>
</evidence>
<dbReference type="Proteomes" id="UP000320791">
    <property type="component" value="Unassembled WGS sequence"/>
</dbReference>
<dbReference type="SUPFAM" id="SSF51735">
    <property type="entry name" value="NAD(P)-binding Rossmann-fold domains"/>
    <property type="match status" value="1"/>
</dbReference>
<gene>
    <name evidence="7" type="ORF">FRX94_07370</name>
</gene>
<evidence type="ECO:0000256" key="1">
    <source>
        <dbReference type="ARBA" id="ARBA00007870"/>
    </source>
</evidence>
<dbReference type="InterPro" id="IPR036291">
    <property type="entry name" value="NAD(P)-bd_dom_sf"/>
</dbReference>
<organism evidence="7 8">
    <name type="scientific">Corynebacterium canis</name>
    <dbReference type="NCBI Taxonomy" id="679663"/>
    <lineage>
        <taxon>Bacteria</taxon>
        <taxon>Bacillati</taxon>
        <taxon>Actinomycetota</taxon>
        <taxon>Actinomycetes</taxon>
        <taxon>Mycobacteriales</taxon>
        <taxon>Corynebacteriaceae</taxon>
        <taxon>Corynebacterium</taxon>
    </lineage>
</organism>
<keyword evidence="3 4" id="KW-0560">Oxidoreductase</keyword>
<accession>A0A5C5UH76</accession>
<proteinExistence type="inferred from homology"/>
<dbReference type="NCBIfam" id="NF005091">
    <property type="entry name" value="PRK06522.2-2"/>
    <property type="match status" value="1"/>
</dbReference>
<keyword evidence="8" id="KW-1185">Reference proteome</keyword>
<dbReference type="Gene3D" id="1.10.1040.10">
    <property type="entry name" value="N-(1-d-carboxylethyl)-l-norvaline Dehydrogenase, domain 2"/>
    <property type="match status" value="1"/>
</dbReference>
<name>A0A5C5UH76_9CORY</name>
<feature type="domain" description="Ketopantoate reductase N-terminal" evidence="5">
    <location>
        <begin position="3"/>
        <end position="152"/>
    </location>
</feature>
<reference evidence="7 8" key="1">
    <citation type="submission" date="2019-08" db="EMBL/GenBank/DDBJ databases">
        <authorList>
            <person name="Lei W."/>
        </authorList>
    </citation>
    <scope>NUCLEOTIDE SEQUENCE [LARGE SCALE GENOMIC DNA]</scope>
    <source>
        <strain evidence="7 8">CCUG 58627</strain>
    </source>
</reference>
<dbReference type="InterPro" id="IPR013328">
    <property type="entry name" value="6PGD_dom2"/>
</dbReference>
<dbReference type="InterPro" id="IPR003710">
    <property type="entry name" value="ApbA"/>
</dbReference>
<evidence type="ECO:0000259" key="5">
    <source>
        <dbReference type="Pfam" id="PF02558"/>
    </source>
</evidence>
<dbReference type="EC" id="1.1.1.169" evidence="4"/>
<sequence length="302" mass="31159">MRIVVIGAGAVGGYFAGRLAEAGEDVAVVARGETLDVLQQTGMTLIDVPHPPRRVTIPAYPSLAAAGDCDIVLVATKALDGTDAFAGLAGLSPGATVITLQNAVGAPHAALELVGEPGRVWPGVVRGFLHHTGPGVVEFHGGPLSLTFGTWDGERSELAEEFARRLSAAGVAAVVHPDIWQDIWAKAMFVSSFSLLGALTGKPLGDMLADELLAHELRCLMAEVEAAARGAGVALPPDIVADTMAFAAAMPPTSTSSLQRDLLAGAAAELGAQIGAISKLARSFDVPTPRFAFGYALLRARR</sequence>
<comment type="catalytic activity">
    <reaction evidence="4">
        <text>(R)-pantoate + NADP(+) = 2-dehydropantoate + NADPH + H(+)</text>
        <dbReference type="Rhea" id="RHEA:16233"/>
        <dbReference type="ChEBI" id="CHEBI:11561"/>
        <dbReference type="ChEBI" id="CHEBI:15378"/>
        <dbReference type="ChEBI" id="CHEBI:15980"/>
        <dbReference type="ChEBI" id="CHEBI:57783"/>
        <dbReference type="ChEBI" id="CHEBI:58349"/>
        <dbReference type="EC" id="1.1.1.169"/>
    </reaction>
</comment>
<dbReference type="OrthoDB" id="9796561at2"/>
<evidence type="ECO:0000313" key="7">
    <source>
        <dbReference type="EMBL" id="TWT24952.1"/>
    </source>
</evidence>
<dbReference type="RefSeq" id="WP_146324488.1">
    <property type="nucleotide sequence ID" value="NZ_BAABLR010000071.1"/>
</dbReference>
<comment type="pathway">
    <text evidence="4">Cofactor biosynthesis; (R)-pantothenate biosynthesis; (R)-pantoate from 3-methyl-2-oxobutanoate: step 2/2.</text>
</comment>
<dbReference type="InterPro" id="IPR013332">
    <property type="entry name" value="KPR_N"/>
</dbReference>
<dbReference type="GO" id="GO:0005737">
    <property type="term" value="C:cytoplasm"/>
    <property type="evidence" value="ECO:0007669"/>
    <property type="project" value="TreeGrafter"/>
</dbReference>
<dbReference type="InterPro" id="IPR008927">
    <property type="entry name" value="6-PGluconate_DH-like_C_sf"/>
</dbReference>
<keyword evidence="4" id="KW-0566">Pantothenate biosynthesis</keyword>